<dbReference type="InterPro" id="IPR012131">
    <property type="entry name" value="Hstdl_DH"/>
</dbReference>
<comment type="caution">
    <text evidence="5">Lacks conserved residue(s) required for the propagation of feature annotation.</text>
</comment>
<keyword evidence="5" id="KW-0028">Amino-acid biosynthesis</keyword>
<dbReference type="EC" id="1.1.1.23" evidence="5"/>
<reference evidence="11 12" key="1">
    <citation type="journal article" date="2013" name="Genome Announc.">
        <title>Draft Genome Sequence of Helicobacter fennelliae Strain MRY12-0050, Isolated from a Bacteremia Patient.</title>
        <authorList>
            <person name="Rimbara E."/>
            <person name="Matsui M."/>
            <person name="Mori S."/>
            <person name="Suzuki S."/>
            <person name="Suzuki M."/>
            <person name="Kim H."/>
            <person name="Sekizuka T."/>
            <person name="Kuroda M."/>
            <person name="Shibayama K."/>
        </authorList>
    </citation>
    <scope>NUCLEOTIDE SEQUENCE [LARGE SCALE GENOMIC DNA]</scope>
    <source>
        <strain evidence="11 12">MRY12-0050</strain>
    </source>
</reference>
<dbReference type="FunFam" id="3.40.50.1980:FF:000001">
    <property type="entry name" value="Histidinol dehydrogenase"/>
    <property type="match status" value="1"/>
</dbReference>
<dbReference type="Gene3D" id="1.20.5.1300">
    <property type="match status" value="1"/>
</dbReference>
<dbReference type="GO" id="GO:0051287">
    <property type="term" value="F:NAD binding"/>
    <property type="evidence" value="ECO:0007669"/>
    <property type="project" value="InterPro"/>
</dbReference>
<dbReference type="PANTHER" id="PTHR21256:SF2">
    <property type="entry name" value="HISTIDINE BIOSYNTHESIS TRIFUNCTIONAL PROTEIN"/>
    <property type="match status" value="1"/>
</dbReference>
<feature type="binding site" evidence="5 9">
    <location>
        <position position="368"/>
    </location>
    <ligand>
        <name>Zn(2+)</name>
        <dbReference type="ChEBI" id="CHEBI:29105"/>
    </ligand>
</feature>
<dbReference type="EMBL" id="BASD01000027">
    <property type="protein sequence ID" value="GAD19778.1"/>
    <property type="molecule type" value="Genomic_DNA"/>
</dbReference>
<feature type="binding site" evidence="5 8">
    <location>
        <position position="368"/>
    </location>
    <ligand>
        <name>substrate</name>
    </ligand>
</feature>
<dbReference type="STRING" id="1325130.HFN_1018"/>
<comment type="catalytic activity">
    <reaction evidence="5">
        <text>L-histidinol + 2 NAD(+) + H2O = L-histidine + 2 NADH + 3 H(+)</text>
        <dbReference type="Rhea" id="RHEA:20641"/>
        <dbReference type="ChEBI" id="CHEBI:15377"/>
        <dbReference type="ChEBI" id="CHEBI:15378"/>
        <dbReference type="ChEBI" id="CHEBI:57540"/>
        <dbReference type="ChEBI" id="CHEBI:57595"/>
        <dbReference type="ChEBI" id="CHEBI:57699"/>
        <dbReference type="ChEBI" id="CHEBI:57945"/>
        <dbReference type="EC" id="1.1.1.23"/>
    </reaction>
</comment>
<dbReference type="Gene3D" id="3.40.50.1980">
    <property type="entry name" value="Nitrogenase molybdenum iron protein domain"/>
    <property type="match status" value="2"/>
</dbReference>
<evidence type="ECO:0000256" key="1">
    <source>
        <dbReference type="ARBA" id="ARBA00010178"/>
    </source>
</evidence>
<keyword evidence="5" id="KW-0520">NAD</keyword>
<feature type="binding site" evidence="5 9">
    <location>
        <position position="427"/>
    </location>
    <ligand>
        <name>Zn(2+)</name>
        <dbReference type="ChEBI" id="CHEBI:29105"/>
    </ligand>
</feature>
<feature type="binding site" evidence="5 8">
    <location>
        <position position="266"/>
    </location>
    <ligand>
        <name>substrate</name>
    </ligand>
</feature>
<feature type="binding site" evidence="5 9">
    <location>
        <position position="266"/>
    </location>
    <ligand>
        <name>Zn(2+)</name>
        <dbReference type="ChEBI" id="CHEBI:29105"/>
    </ligand>
</feature>
<dbReference type="PROSITE" id="PS00611">
    <property type="entry name" value="HISOL_DEHYDROGENASE"/>
    <property type="match status" value="1"/>
</dbReference>
<proteinExistence type="inferred from homology"/>
<feature type="binding site" evidence="5 8">
    <location>
        <position position="244"/>
    </location>
    <ligand>
        <name>substrate</name>
    </ligand>
</feature>
<dbReference type="InterPro" id="IPR001692">
    <property type="entry name" value="Histidinol_DH_CS"/>
</dbReference>
<evidence type="ECO:0000256" key="9">
    <source>
        <dbReference type="PIRSR" id="PIRSR000099-4"/>
    </source>
</evidence>
<feature type="binding site" evidence="5 8">
    <location>
        <position position="335"/>
    </location>
    <ligand>
        <name>substrate</name>
    </ligand>
</feature>
<dbReference type="InterPro" id="IPR016161">
    <property type="entry name" value="Ald_DH/histidinol_DH"/>
</dbReference>
<accession>T1DWN3</accession>
<feature type="binding site" evidence="5 8">
    <location>
        <position position="427"/>
    </location>
    <ligand>
        <name>substrate</name>
    </ligand>
</feature>
<keyword evidence="5" id="KW-0368">Histidine biosynthesis</keyword>
<evidence type="ECO:0000256" key="5">
    <source>
        <dbReference type="HAMAP-Rule" id="MF_01024"/>
    </source>
</evidence>
<evidence type="ECO:0000256" key="8">
    <source>
        <dbReference type="PIRSR" id="PIRSR000099-3"/>
    </source>
</evidence>
<feature type="active site" description="Proton acceptor" evidence="5 7">
    <location>
        <position position="334"/>
    </location>
</feature>
<evidence type="ECO:0000256" key="4">
    <source>
        <dbReference type="ARBA" id="ARBA00023002"/>
    </source>
</evidence>
<evidence type="ECO:0000256" key="2">
    <source>
        <dbReference type="ARBA" id="ARBA00022723"/>
    </source>
</evidence>
<dbReference type="GO" id="GO:0000105">
    <property type="term" value="P:L-histidine biosynthetic process"/>
    <property type="evidence" value="ECO:0007669"/>
    <property type="project" value="UniProtKB-UniRule"/>
</dbReference>
<dbReference type="GO" id="GO:0008270">
    <property type="term" value="F:zinc ion binding"/>
    <property type="evidence" value="ECO:0007669"/>
    <property type="project" value="UniProtKB-UniRule"/>
</dbReference>
<dbReference type="PANTHER" id="PTHR21256">
    <property type="entry name" value="HISTIDINOL DEHYDROGENASE HDH"/>
    <property type="match status" value="1"/>
</dbReference>
<dbReference type="FunFam" id="3.40.50.1980:FF:000026">
    <property type="entry name" value="Histidinol dehydrogenase"/>
    <property type="match status" value="1"/>
</dbReference>
<feature type="binding site" evidence="5 9">
    <location>
        <position position="269"/>
    </location>
    <ligand>
        <name>Zn(2+)</name>
        <dbReference type="ChEBI" id="CHEBI:29105"/>
    </ligand>
</feature>
<dbReference type="HAMAP" id="MF_01024">
    <property type="entry name" value="HisD"/>
    <property type="match status" value="1"/>
</dbReference>
<dbReference type="PIRSF" id="PIRSF000099">
    <property type="entry name" value="Histidinol_dh"/>
    <property type="match status" value="1"/>
</dbReference>
<dbReference type="GO" id="GO:0005829">
    <property type="term" value="C:cytosol"/>
    <property type="evidence" value="ECO:0007669"/>
    <property type="project" value="TreeGrafter"/>
</dbReference>
<evidence type="ECO:0000256" key="10">
    <source>
        <dbReference type="RuleBase" id="RU004175"/>
    </source>
</evidence>
<organism evidence="11 12">
    <name type="scientific">Helicobacter fennelliae MRY12-0050</name>
    <dbReference type="NCBI Taxonomy" id="1325130"/>
    <lineage>
        <taxon>Bacteria</taxon>
        <taxon>Pseudomonadati</taxon>
        <taxon>Campylobacterota</taxon>
        <taxon>Epsilonproteobacteria</taxon>
        <taxon>Campylobacterales</taxon>
        <taxon>Helicobacteraceae</taxon>
        <taxon>Helicobacter</taxon>
    </lineage>
</organism>
<dbReference type="AlphaFoldDB" id="T1DWN3"/>
<dbReference type="eggNOG" id="COG0141">
    <property type="taxonomic scope" value="Bacteria"/>
</dbReference>
<keyword evidence="12" id="KW-1185">Reference proteome</keyword>
<feature type="binding site" evidence="5 8">
    <location>
        <position position="422"/>
    </location>
    <ligand>
        <name>substrate</name>
    </ligand>
</feature>
<dbReference type="PRINTS" id="PR00083">
    <property type="entry name" value="HOLDHDRGNASE"/>
</dbReference>
<protein>
    <recommendedName>
        <fullName evidence="5">Histidinol dehydrogenase</fullName>
        <shortName evidence="5">HDH</shortName>
        <ecNumber evidence="5">1.1.1.23</ecNumber>
    </recommendedName>
</protein>
<comment type="pathway">
    <text evidence="5">Amino-acid biosynthesis; L-histidine biosynthesis; L-histidine from 5-phospho-alpha-D-ribose 1-diphosphate: step 9/9.</text>
</comment>
<feature type="active site" description="Proton acceptor" evidence="5 7">
    <location>
        <position position="335"/>
    </location>
</feature>
<keyword evidence="2 5" id="KW-0479">Metal-binding</keyword>
<gene>
    <name evidence="5" type="primary">hisD</name>
    <name evidence="11" type="ORF">HFN_1018</name>
</gene>
<dbReference type="UniPathway" id="UPA00031">
    <property type="reaction ID" value="UER00014"/>
</dbReference>
<keyword evidence="3 5" id="KW-0862">Zinc</keyword>
<comment type="function">
    <text evidence="5">Catalyzes the sequential NAD-dependent oxidations of L-histidinol to L-histidinaldehyde and then to L-histidine.</text>
</comment>
<dbReference type="CDD" id="cd06572">
    <property type="entry name" value="Histidinol_dh"/>
    <property type="match status" value="1"/>
</dbReference>
<dbReference type="SUPFAM" id="SSF53720">
    <property type="entry name" value="ALDH-like"/>
    <property type="match status" value="1"/>
</dbReference>
<comment type="similarity">
    <text evidence="1 5 6 10">Belongs to the histidinol dehydrogenase family.</text>
</comment>
<evidence type="ECO:0000256" key="7">
    <source>
        <dbReference type="PIRSR" id="PIRSR000099-1"/>
    </source>
</evidence>
<dbReference type="GO" id="GO:0004399">
    <property type="term" value="F:histidinol dehydrogenase activity"/>
    <property type="evidence" value="ECO:0007669"/>
    <property type="project" value="UniProtKB-UniRule"/>
</dbReference>
<comment type="cofactor">
    <cofactor evidence="5 9">
        <name>Zn(2+)</name>
        <dbReference type="ChEBI" id="CHEBI:29105"/>
    </cofactor>
    <text evidence="5 9">Binds 1 zinc ion per subunit.</text>
</comment>
<name>T1DWN3_9HELI</name>
<dbReference type="Proteomes" id="UP000018143">
    <property type="component" value="Unassembled WGS sequence"/>
</dbReference>
<keyword evidence="4 5" id="KW-0560">Oxidoreductase</keyword>
<sequence>MGGIRLMIKILNTQSRDFDTLFEQILLRGKQDIEGVTHKASQILQEVANHKQSAILEQVRLFDEWNPKTINDLFITPQECQKAYQALDKDQAKALHIAYERIYSFHQKQKQQTWLDIEDNGSILGQRWSPIERVGLYIPGGKAAYPSSLLMNAIPAIVAGSQSIVVCTPTPKNQTNHLLLAALHICGIKEIYKVGGASAIGLMAYGIENIKKVDFISGPGNIFVATAKKIVFGEVGIDMIAGPSEIAIIADDKANVEYLAYDLLSQAEHDEMASSFLFTTSCEKAKQVAQTIDKILPTLPKERIASQSINNRGAIIVCDTLDEAIHLSNQLAPEHLEILTERPFEVMPKIKHAGAIFLGENTPEPIGDYLAGPNHTLPTGGSARFFSPLGVENFMKRSSIISFSKQAIQSLGKDCSLLAHLENLDAHKQAVLARLDTKQ</sequence>
<dbReference type="InterPro" id="IPR022695">
    <property type="entry name" value="Histidinol_DH_monofunct"/>
</dbReference>
<evidence type="ECO:0000313" key="11">
    <source>
        <dbReference type="EMBL" id="GAD19778.1"/>
    </source>
</evidence>
<evidence type="ECO:0000256" key="3">
    <source>
        <dbReference type="ARBA" id="ARBA00022833"/>
    </source>
</evidence>
<dbReference type="NCBIfam" id="TIGR00069">
    <property type="entry name" value="hisD"/>
    <property type="match status" value="1"/>
</dbReference>
<feature type="binding site" evidence="5 8">
    <location>
        <position position="269"/>
    </location>
    <ligand>
        <name>substrate</name>
    </ligand>
</feature>
<comment type="caution">
    <text evidence="11">The sequence shown here is derived from an EMBL/GenBank/DDBJ whole genome shotgun (WGS) entry which is preliminary data.</text>
</comment>
<evidence type="ECO:0000313" key="12">
    <source>
        <dbReference type="Proteomes" id="UP000018143"/>
    </source>
</evidence>
<evidence type="ECO:0000256" key="6">
    <source>
        <dbReference type="PIRNR" id="PIRNR000099"/>
    </source>
</evidence>
<dbReference type="Pfam" id="PF00815">
    <property type="entry name" value="Histidinol_dh"/>
    <property type="match status" value="1"/>
</dbReference>